<dbReference type="PANTHER" id="PTHR15588">
    <property type="entry name" value="LSM1"/>
    <property type="match status" value="1"/>
</dbReference>
<comment type="subcellular location">
    <subcellularLocation>
        <location evidence="1 9">Nucleus</location>
    </subcellularLocation>
</comment>
<evidence type="ECO:0000256" key="4">
    <source>
        <dbReference type="ARBA" id="ARBA00022728"/>
    </source>
</evidence>
<evidence type="ECO:0000256" key="2">
    <source>
        <dbReference type="ARBA" id="ARBA00006850"/>
    </source>
</evidence>
<comment type="function">
    <text evidence="9">Plays role in pre-mRNA splicing as component of the U4/U6-U5 tri-snRNP complex that is involved in spliceosome assembly, and as component of the precatalytic spliceosome (spliceosome B complex). The heptameric LSM2-8 complex binds specifically to the 3'-terminal U-tract of U6 snRNA.</text>
</comment>
<name>A0A9W7EI37_9STRA</name>
<comment type="subunit">
    <text evidence="9">LSm subunits form a heteromer with a doughnut shape.</text>
</comment>
<dbReference type="InterPro" id="IPR034103">
    <property type="entry name" value="Lsm8"/>
</dbReference>
<dbReference type="GO" id="GO:0046540">
    <property type="term" value="C:U4/U6 x U5 tri-snRNP complex"/>
    <property type="evidence" value="ECO:0007669"/>
    <property type="project" value="UniProtKB-UniRule"/>
</dbReference>
<dbReference type="InterPro" id="IPR047575">
    <property type="entry name" value="Sm"/>
</dbReference>
<comment type="similarity">
    <text evidence="2 9">Belongs to the snRNP Sm proteins family.</text>
</comment>
<evidence type="ECO:0000256" key="10">
    <source>
        <dbReference type="SAM" id="MobiDB-lite"/>
    </source>
</evidence>
<dbReference type="PROSITE" id="PS52002">
    <property type="entry name" value="SM"/>
    <property type="match status" value="1"/>
</dbReference>
<dbReference type="AlphaFoldDB" id="A0A9W7EI37"/>
<gene>
    <name evidence="9" type="primary">LSM8</name>
    <name evidence="12" type="ORF">TL16_g08263</name>
</gene>
<protein>
    <recommendedName>
        <fullName evidence="9">U6 snRNA-associated Sm-like protein LSm8</fullName>
    </recommendedName>
</protein>
<dbReference type="SMART" id="SM00651">
    <property type="entry name" value="Sm"/>
    <property type="match status" value="1"/>
</dbReference>
<feature type="region of interest" description="Disordered" evidence="10">
    <location>
        <begin position="91"/>
        <end position="115"/>
    </location>
</feature>
<comment type="caution">
    <text evidence="12">The sequence shown here is derived from an EMBL/GenBank/DDBJ whole genome shotgun (WGS) entry which is preliminary data.</text>
</comment>
<evidence type="ECO:0000256" key="5">
    <source>
        <dbReference type="ARBA" id="ARBA00022884"/>
    </source>
</evidence>
<evidence type="ECO:0000256" key="6">
    <source>
        <dbReference type="ARBA" id="ARBA00023187"/>
    </source>
</evidence>
<evidence type="ECO:0000256" key="7">
    <source>
        <dbReference type="ARBA" id="ARBA00023242"/>
    </source>
</evidence>
<dbReference type="InterPro" id="IPR044642">
    <property type="entry name" value="PTHR15588"/>
</dbReference>
<dbReference type="InterPro" id="IPR010920">
    <property type="entry name" value="LSM_dom_sf"/>
</dbReference>
<dbReference type="PANTHER" id="PTHR15588:SF9">
    <property type="entry name" value="U6 SNRNA-ASSOCIATED SM-LIKE PROTEIN LSM8"/>
    <property type="match status" value="1"/>
</dbReference>
<keyword evidence="5 9" id="KW-0694">RNA-binding</keyword>
<evidence type="ECO:0000256" key="3">
    <source>
        <dbReference type="ARBA" id="ARBA00022664"/>
    </source>
</evidence>
<keyword evidence="3 9" id="KW-0507">mRNA processing</keyword>
<keyword evidence="6 9" id="KW-0508">mRNA splicing</keyword>
<evidence type="ECO:0000259" key="11">
    <source>
        <dbReference type="PROSITE" id="PS52002"/>
    </source>
</evidence>
<organism evidence="12 13">
    <name type="scientific">Triparma laevis f. inornata</name>
    <dbReference type="NCBI Taxonomy" id="1714386"/>
    <lineage>
        <taxon>Eukaryota</taxon>
        <taxon>Sar</taxon>
        <taxon>Stramenopiles</taxon>
        <taxon>Ochrophyta</taxon>
        <taxon>Bolidophyceae</taxon>
        <taxon>Parmales</taxon>
        <taxon>Triparmaceae</taxon>
        <taxon>Triparma</taxon>
    </lineage>
</organism>
<dbReference type="GO" id="GO:0071011">
    <property type="term" value="C:precatalytic spliceosome"/>
    <property type="evidence" value="ECO:0007669"/>
    <property type="project" value="TreeGrafter"/>
</dbReference>
<keyword evidence="7 9" id="KW-0539">Nucleus</keyword>
<evidence type="ECO:0000313" key="13">
    <source>
        <dbReference type="Proteomes" id="UP001162640"/>
    </source>
</evidence>
<dbReference type="GO" id="GO:0000398">
    <property type="term" value="P:mRNA splicing, via spliceosome"/>
    <property type="evidence" value="ECO:0007669"/>
    <property type="project" value="UniProtKB-UniRule"/>
</dbReference>
<keyword evidence="8 9" id="KW-0687">Ribonucleoprotein</keyword>
<keyword evidence="4 9" id="KW-0747">Spliceosome</keyword>
<dbReference type="SUPFAM" id="SSF50182">
    <property type="entry name" value="Sm-like ribonucleoproteins"/>
    <property type="match status" value="1"/>
</dbReference>
<dbReference type="InterPro" id="IPR001163">
    <property type="entry name" value="Sm_dom_euk/arc"/>
</dbReference>
<evidence type="ECO:0000256" key="8">
    <source>
        <dbReference type="ARBA" id="ARBA00023274"/>
    </source>
</evidence>
<dbReference type="Proteomes" id="UP001162640">
    <property type="component" value="Unassembled WGS sequence"/>
</dbReference>
<accession>A0A9W7EI37</accession>
<dbReference type="EMBL" id="BLQM01000270">
    <property type="protein sequence ID" value="GMH79758.1"/>
    <property type="molecule type" value="Genomic_DNA"/>
</dbReference>
<proteinExistence type="inferred from homology"/>
<evidence type="ECO:0000256" key="9">
    <source>
        <dbReference type="RuleBase" id="RU365048"/>
    </source>
</evidence>
<feature type="domain" description="Sm" evidence="11">
    <location>
        <begin position="1"/>
        <end position="76"/>
    </location>
</feature>
<reference evidence="13" key="1">
    <citation type="journal article" date="2023" name="Commun. Biol.">
        <title>Genome analysis of Parmales, the sister group of diatoms, reveals the evolutionary specialization of diatoms from phago-mixotrophs to photoautotrophs.</title>
        <authorList>
            <person name="Ban H."/>
            <person name="Sato S."/>
            <person name="Yoshikawa S."/>
            <person name="Yamada K."/>
            <person name="Nakamura Y."/>
            <person name="Ichinomiya M."/>
            <person name="Sato N."/>
            <person name="Blanc-Mathieu R."/>
            <person name="Endo H."/>
            <person name="Kuwata A."/>
            <person name="Ogata H."/>
        </authorList>
    </citation>
    <scope>NUCLEOTIDE SEQUENCE [LARGE SCALE GENOMIC DNA]</scope>
</reference>
<dbReference type="Gene3D" id="2.30.30.100">
    <property type="match status" value="1"/>
</dbReference>
<dbReference type="GO" id="GO:0005688">
    <property type="term" value="C:U6 snRNP"/>
    <property type="evidence" value="ECO:0007669"/>
    <property type="project" value="UniProtKB-UniRule"/>
</dbReference>
<dbReference type="CDD" id="cd01727">
    <property type="entry name" value="LSm8"/>
    <property type="match status" value="1"/>
</dbReference>
<sequence>MASSLEELVGKKVSVVCGDGRNLIGILKGYDQVQNLVLSETHERSYSMEAPVELIDLGLYIVRGDNLALIGELGTHPYLHSSLLAPQFFLTHPPPHSQTRPKMRRWTSTRYGPNR</sequence>
<dbReference type="Pfam" id="PF01423">
    <property type="entry name" value="LSM"/>
    <property type="match status" value="1"/>
</dbReference>
<evidence type="ECO:0000313" key="12">
    <source>
        <dbReference type="EMBL" id="GMH79758.1"/>
    </source>
</evidence>
<dbReference type="GO" id="GO:0003729">
    <property type="term" value="F:mRNA binding"/>
    <property type="evidence" value="ECO:0007669"/>
    <property type="project" value="TreeGrafter"/>
</dbReference>
<evidence type="ECO:0000256" key="1">
    <source>
        <dbReference type="ARBA" id="ARBA00004123"/>
    </source>
</evidence>